<dbReference type="Pfam" id="PF00884">
    <property type="entry name" value="Sulfatase"/>
    <property type="match status" value="1"/>
</dbReference>
<keyword evidence="4 7" id="KW-0732">Signal</keyword>
<organism evidence="9 10">
    <name type="scientific">Bremerella volcania</name>
    <dbReference type="NCBI Taxonomy" id="2527984"/>
    <lineage>
        <taxon>Bacteria</taxon>
        <taxon>Pseudomonadati</taxon>
        <taxon>Planctomycetota</taxon>
        <taxon>Planctomycetia</taxon>
        <taxon>Pirellulales</taxon>
        <taxon>Pirellulaceae</taxon>
        <taxon>Bremerella</taxon>
    </lineage>
</organism>
<evidence type="ECO:0000256" key="5">
    <source>
        <dbReference type="ARBA" id="ARBA00022801"/>
    </source>
</evidence>
<dbReference type="EMBL" id="CP036289">
    <property type="protein sequence ID" value="QDU75609.1"/>
    <property type="molecule type" value="Genomic_DNA"/>
</dbReference>
<feature type="chain" id="PRO_5021852911" evidence="7">
    <location>
        <begin position="21"/>
        <end position="479"/>
    </location>
</feature>
<dbReference type="PANTHER" id="PTHR42693:SF42">
    <property type="entry name" value="ARYLSULFATASE G"/>
    <property type="match status" value="1"/>
</dbReference>
<dbReference type="GO" id="GO:0046872">
    <property type="term" value="F:metal ion binding"/>
    <property type="evidence" value="ECO:0007669"/>
    <property type="project" value="UniProtKB-KW"/>
</dbReference>
<evidence type="ECO:0000256" key="6">
    <source>
        <dbReference type="ARBA" id="ARBA00022837"/>
    </source>
</evidence>
<evidence type="ECO:0000256" key="7">
    <source>
        <dbReference type="SAM" id="SignalP"/>
    </source>
</evidence>
<keyword evidence="3" id="KW-0479">Metal-binding</keyword>
<evidence type="ECO:0000259" key="8">
    <source>
        <dbReference type="Pfam" id="PF00884"/>
    </source>
</evidence>
<feature type="domain" description="Sulfatase N-terminal" evidence="8">
    <location>
        <begin position="30"/>
        <end position="356"/>
    </location>
</feature>
<dbReference type="RefSeq" id="WP_144973116.1">
    <property type="nucleotide sequence ID" value="NZ_CP036289.1"/>
</dbReference>
<sequence length="479" mass="53426" precursor="true">MKLLQLFILLFALVTPICSAELADAETIQPNIVFILADDLAWSDLGCYGHPWHRTPNIDRLAEGGIRFTSAYASAPICSASRASLLTGKTTASLGFEFVTKGTPGRQNIDAPTALVAPPLTLNLPLTELTVAERLSDLGYETAFFGKWHLNQHFGRYLGWSPTHGPRQQGFQVAEEDFGAHPYSWGRNPPDAVNEEGKFVEDSMVERVCAYIRQPHDRPYFVMASSFYVHTPVRTPLEWLTNHYEKTIPADAKSRANRLIYAAFLETFDHHVGQILQAIEASGKSKDTLVIFFSDNGGHPEYTGNAPLRGSKWNLYEGGIRVPLIVRWPGHAMPGTENAVPTVGYDLPSTFVQAAGGSIDAVEGQAISFRGDITPKVEQRDLIWHFPYYHPETGYRKAKPTIGVDDFAVSKTKPQSAIRRGDYKLIWFAEDDRVELYHLARDPSEQMDLSQISPGKSAELKEALHRYLKAHHARMATPH</sequence>
<evidence type="ECO:0000256" key="1">
    <source>
        <dbReference type="ARBA" id="ARBA00001913"/>
    </source>
</evidence>
<dbReference type="InterPro" id="IPR000917">
    <property type="entry name" value="Sulfatase_N"/>
</dbReference>
<comment type="cofactor">
    <cofactor evidence="1">
        <name>Ca(2+)</name>
        <dbReference type="ChEBI" id="CHEBI:29108"/>
    </cofactor>
</comment>
<accession>A0A518C8Q6</accession>
<protein>
    <submittedName>
        <fullName evidence="9">Arylsulfatase</fullName>
        <ecNumber evidence="9">3.1.6.1</ecNumber>
    </submittedName>
</protein>
<evidence type="ECO:0000256" key="2">
    <source>
        <dbReference type="ARBA" id="ARBA00008779"/>
    </source>
</evidence>
<keyword evidence="10" id="KW-1185">Reference proteome</keyword>
<dbReference type="Gene3D" id="3.40.720.10">
    <property type="entry name" value="Alkaline Phosphatase, subunit A"/>
    <property type="match status" value="1"/>
</dbReference>
<evidence type="ECO:0000256" key="4">
    <source>
        <dbReference type="ARBA" id="ARBA00022729"/>
    </source>
</evidence>
<dbReference type="OrthoDB" id="9783154at2"/>
<dbReference type="CDD" id="cd16144">
    <property type="entry name" value="ARS_like"/>
    <property type="match status" value="1"/>
</dbReference>
<dbReference type="KEGG" id="bvo:Pan97_26430"/>
<evidence type="ECO:0000313" key="10">
    <source>
        <dbReference type="Proteomes" id="UP000318626"/>
    </source>
</evidence>
<dbReference type="PANTHER" id="PTHR42693">
    <property type="entry name" value="ARYLSULFATASE FAMILY MEMBER"/>
    <property type="match status" value="1"/>
</dbReference>
<dbReference type="SUPFAM" id="SSF53649">
    <property type="entry name" value="Alkaline phosphatase-like"/>
    <property type="match status" value="1"/>
</dbReference>
<evidence type="ECO:0000313" key="9">
    <source>
        <dbReference type="EMBL" id="QDU75609.1"/>
    </source>
</evidence>
<feature type="signal peptide" evidence="7">
    <location>
        <begin position="1"/>
        <end position="20"/>
    </location>
</feature>
<dbReference type="Proteomes" id="UP000318626">
    <property type="component" value="Chromosome"/>
</dbReference>
<reference evidence="10" key="1">
    <citation type="submission" date="2019-02" db="EMBL/GenBank/DDBJ databases">
        <title>Deep-cultivation of Planctomycetes and their phenomic and genomic characterization uncovers novel biology.</title>
        <authorList>
            <person name="Wiegand S."/>
            <person name="Jogler M."/>
            <person name="Boedeker C."/>
            <person name="Pinto D."/>
            <person name="Vollmers J."/>
            <person name="Rivas-Marin E."/>
            <person name="Kohn T."/>
            <person name="Peeters S.H."/>
            <person name="Heuer A."/>
            <person name="Rast P."/>
            <person name="Oberbeckmann S."/>
            <person name="Bunk B."/>
            <person name="Jeske O."/>
            <person name="Meyerdierks A."/>
            <person name="Storesund J.E."/>
            <person name="Kallscheuer N."/>
            <person name="Luecker S."/>
            <person name="Lage O.M."/>
            <person name="Pohl T."/>
            <person name="Merkel B.J."/>
            <person name="Hornburger P."/>
            <person name="Mueller R.-W."/>
            <person name="Bruemmer F."/>
            <person name="Labrenz M."/>
            <person name="Spormann A.M."/>
            <person name="Op den Camp H."/>
            <person name="Overmann J."/>
            <person name="Amann R."/>
            <person name="Jetten M.S.M."/>
            <person name="Mascher T."/>
            <person name="Medema M.H."/>
            <person name="Devos D.P."/>
            <person name="Kaster A.-K."/>
            <person name="Ovreas L."/>
            <person name="Rohde M."/>
            <person name="Galperin M.Y."/>
            <person name="Jogler C."/>
        </authorList>
    </citation>
    <scope>NUCLEOTIDE SEQUENCE [LARGE SCALE GENOMIC DNA]</scope>
    <source>
        <strain evidence="10">Pan97</strain>
    </source>
</reference>
<gene>
    <name evidence="9" type="primary">atsA_29</name>
    <name evidence="9" type="ORF">Pan97_26430</name>
</gene>
<dbReference type="InterPro" id="IPR017850">
    <property type="entry name" value="Alkaline_phosphatase_core_sf"/>
</dbReference>
<dbReference type="Gene3D" id="3.30.1120.10">
    <property type="match status" value="1"/>
</dbReference>
<dbReference type="EC" id="3.1.6.1" evidence="9"/>
<dbReference type="InterPro" id="IPR050738">
    <property type="entry name" value="Sulfatase"/>
</dbReference>
<keyword evidence="5 9" id="KW-0378">Hydrolase</keyword>
<proteinExistence type="inferred from homology"/>
<evidence type="ECO:0000256" key="3">
    <source>
        <dbReference type="ARBA" id="ARBA00022723"/>
    </source>
</evidence>
<dbReference type="GO" id="GO:0004065">
    <property type="term" value="F:arylsulfatase activity"/>
    <property type="evidence" value="ECO:0007669"/>
    <property type="project" value="UniProtKB-EC"/>
</dbReference>
<keyword evidence="6" id="KW-0106">Calcium</keyword>
<name>A0A518C8Q6_9BACT</name>
<dbReference type="AlphaFoldDB" id="A0A518C8Q6"/>
<comment type="similarity">
    <text evidence="2">Belongs to the sulfatase family.</text>
</comment>